<dbReference type="PROSITE" id="PS51258">
    <property type="entry name" value="MHD1"/>
    <property type="match status" value="1"/>
</dbReference>
<gene>
    <name evidence="3" type="ORF">I350_07998</name>
</gene>
<dbReference type="EMBL" id="MEKH01000014">
    <property type="protein sequence ID" value="ODN97020.1"/>
    <property type="molecule type" value="Genomic_DNA"/>
</dbReference>
<evidence type="ECO:0000256" key="1">
    <source>
        <dbReference type="SAM" id="MobiDB-lite"/>
    </source>
</evidence>
<protein>
    <recommendedName>
        <fullName evidence="2">MHD1 domain-containing protein</fullName>
    </recommendedName>
</protein>
<dbReference type="InterPro" id="IPR014770">
    <property type="entry name" value="Munc13_1"/>
</dbReference>
<dbReference type="InterPro" id="IPR052811">
    <property type="entry name" value="Glucose_resp_signaling"/>
</dbReference>
<sequence length="708" mass="78075">MMRHQATPPPLPRLNTRTYSSSTASTTHSALLPPPSPLGAFAAPRVSPASIGMGQRSVSNASSASDFGLTDEIDRLGYLYPLRTASDAPQSTSPPPPQPQPCCPQTLINPLKLFLSRSSPAIPSSHQDLPLRLSLFSFHSAPFYNTAPKLPDTPKAPTTPPPNLRRKRQGVKLPKEFLREFWGILGGEEGDQGWKTTVKAFLGMIKKGTKSSKFHLLQLLYNTLPRSSHFSPMSRAQTDKVKELLSRLRSEVQSYMLASSPNPAEDGAWSNLMAPVATTPKKSPSVDAFRRKPSPIWDGDLNEMINTVGQIWGVRRDVMDRDVLEIRSHEKFVEPLHKRPRRALTASPPSPLLSSPPKRADKPISPKHSQTSTTTFPCSTPPPTPANTLPQPGTSTAASSSSSPAVPSKSSVASLLGVPKRATVRKEKDLEGLVKRWGDSIGISDESPLARTIAYGLKLISSDLKAGDPLPSVMIQYLQYLHILLFLTTSNLLTIFRSSPPPAPLLLLHLLCLSCSTLRRDELVGAAIGVYSGVAKSTWAASAAGRIRDWWRGRRRWRSGWRRKSGGSRRLGDEDSRRRSTQHHPLPPTPFFLAELQALSLPSPSGQASDIFPLYETTGKLLELWEDLVEDRKHDFELDAFFEPFVRGWLKETEGSEVEGWVAWSWVPEGENKHSQSVIDLFGFIRGSASTILHDLPLSVYKRAKWPS</sequence>
<accession>A0A1E3J818</accession>
<evidence type="ECO:0000313" key="4">
    <source>
        <dbReference type="Proteomes" id="UP000095149"/>
    </source>
</evidence>
<feature type="region of interest" description="Disordered" evidence="1">
    <location>
        <begin position="562"/>
        <end position="587"/>
    </location>
</feature>
<evidence type="ECO:0000313" key="3">
    <source>
        <dbReference type="EMBL" id="ODN97020.1"/>
    </source>
</evidence>
<dbReference type="AlphaFoldDB" id="A0A1E3J818"/>
<feature type="compositionally biased region" description="Low complexity" evidence="1">
    <location>
        <begin position="147"/>
        <end position="156"/>
    </location>
</feature>
<feature type="region of interest" description="Disordered" evidence="1">
    <location>
        <begin position="337"/>
        <end position="412"/>
    </location>
</feature>
<feature type="domain" description="MHD1" evidence="2">
    <location>
        <begin position="612"/>
        <end position="708"/>
    </location>
</feature>
<feature type="compositionally biased region" description="Low complexity" evidence="1">
    <location>
        <begin position="386"/>
        <end position="412"/>
    </location>
</feature>
<proteinExistence type="predicted"/>
<dbReference type="PANTHER" id="PTHR47263">
    <property type="entry name" value="ADENYLATE CYCLASE ACTIVATION PROTEIN GIT1"/>
    <property type="match status" value="1"/>
</dbReference>
<reference evidence="3 4" key="1">
    <citation type="submission" date="2016-06" db="EMBL/GenBank/DDBJ databases">
        <title>Evolution of pathogenesis and genome organization in the Tremellales.</title>
        <authorList>
            <person name="Cuomo C."/>
            <person name="Litvintseva A."/>
            <person name="Heitman J."/>
            <person name="Chen Y."/>
            <person name="Sun S."/>
            <person name="Springer D."/>
            <person name="Dromer F."/>
            <person name="Young S."/>
            <person name="Zeng Q."/>
            <person name="Chapman S."/>
            <person name="Gujja S."/>
            <person name="Saif S."/>
            <person name="Birren B."/>
        </authorList>
    </citation>
    <scope>NUCLEOTIDE SEQUENCE [LARGE SCALE GENOMIC DNA]</scope>
    <source>
        <strain evidence="3 4">CBS 6273</strain>
    </source>
</reference>
<organism evidence="3 4">
    <name type="scientific">Cryptococcus amylolentus CBS 6273</name>
    <dbReference type="NCBI Taxonomy" id="1296118"/>
    <lineage>
        <taxon>Eukaryota</taxon>
        <taxon>Fungi</taxon>
        <taxon>Dikarya</taxon>
        <taxon>Basidiomycota</taxon>
        <taxon>Agaricomycotina</taxon>
        <taxon>Tremellomycetes</taxon>
        <taxon>Tremellales</taxon>
        <taxon>Cryptococcaceae</taxon>
        <taxon>Cryptococcus</taxon>
    </lineage>
</organism>
<evidence type="ECO:0000259" key="2">
    <source>
        <dbReference type="PROSITE" id="PS51258"/>
    </source>
</evidence>
<feature type="region of interest" description="Disordered" evidence="1">
    <location>
        <begin position="147"/>
        <end position="169"/>
    </location>
</feature>
<dbReference type="Proteomes" id="UP000095149">
    <property type="component" value="Unassembled WGS sequence"/>
</dbReference>
<feature type="region of interest" description="Disordered" evidence="1">
    <location>
        <begin position="1"/>
        <end position="39"/>
    </location>
</feature>
<feature type="compositionally biased region" description="Low complexity" evidence="1">
    <location>
        <begin position="13"/>
        <end position="31"/>
    </location>
</feature>
<dbReference type="PANTHER" id="PTHR47263:SF1">
    <property type="entry name" value="C2 DOMAIN PROTEIN (AFU_ORTHOLOGUE AFUA_7G02350)"/>
    <property type="match status" value="1"/>
</dbReference>
<comment type="caution">
    <text evidence="3">The sequence shown here is derived from an EMBL/GenBank/DDBJ whole genome shotgun (WGS) entry which is preliminary data.</text>
</comment>
<name>A0A1E3J818_9TREE</name>